<dbReference type="SUPFAM" id="SSF81296">
    <property type="entry name" value="E set domains"/>
    <property type="match status" value="1"/>
</dbReference>
<dbReference type="GO" id="GO:0042597">
    <property type="term" value="C:periplasmic space"/>
    <property type="evidence" value="ECO:0007669"/>
    <property type="project" value="InterPro"/>
</dbReference>
<evidence type="ECO:0000256" key="2">
    <source>
        <dbReference type="ARBA" id="ARBA00023008"/>
    </source>
</evidence>
<keyword evidence="1" id="KW-0732">Signal</keyword>
<dbReference type="OrthoDB" id="5568545at2"/>
<reference evidence="4 5" key="1">
    <citation type="submission" date="2018-05" db="EMBL/GenBank/DDBJ databases">
        <title>Kangiella spongicola genome sequence.</title>
        <authorList>
            <person name="Maclea K.S."/>
            <person name="Goen A.E."/>
            <person name="Kelley C."/>
            <person name="Underriner A."/>
            <person name="Silverwood T."/>
            <person name="Trachtenberg A.M."/>
        </authorList>
    </citation>
    <scope>NUCLEOTIDE SEQUENCE [LARGE SCALE GENOMIC DNA]</scope>
    <source>
        <strain evidence="4 5">ATCC BAA-2076</strain>
    </source>
</reference>
<name>A0A318D9B9_9GAMM</name>
<dbReference type="Proteomes" id="UP000247689">
    <property type="component" value="Unassembled WGS sequence"/>
</dbReference>
<accession>A0A318D9B9</accession>
<comment type="caution">
    <text evidence="4">The sequence shown here is derived from an EMBL/GenBank/DDBJ whole genome shotgun (WGS) entry which is preliminary data.</text>
</comment>
<dbReference type="InterPro" id="IPR014756">
    <property type="entry name" value="Ig_E-set"/>
</dbReference>
<dbReference type="Gene3D" id="2.60.40.1220">
    <property type="match status" value="1"/>
</dbReference>
<dbReference type="GO" id="GO:0046688">
    <property type="term" value="P:response to copper ion"/>
    <property type="evidence" value="ECO:0007669"/>
    <property type="project" value="InterPro"/>
</dbReference>
<sequence length="123" mass="13674">MRLSMKKLLYITAVVLIVILSSTAEGHIGTLSTSPTDGQVFDTSPDSVTVSYGVDVRLTSIELIANGEEVELDYSLNYAPAKEFIIPLPQLEKGNYKFSWTIMGPDSHKMSYTIQFKVRPVEE</sequence>
<dbReference type="InterPro" id="IPR007348">
    <property type="entry name" value="CopC_dom"/>
</dbReference>
<proteinExistence type="predicted"/>
<dbReference type="EMBL" id="QICH01000003">
    <property type="protein sequence ID" value="PXF62759.1"/>
    <property type="molecule type" value="Genomic_DNA"/>
</dbReference>
<gene>
    <name evidence="4" type="ORF">DL796_10565</name>
</gene>
<evidence type="ECO:0000313" key="5">
    <source>
        <dbReference type="Proteomes" id="UP000247689"/>
    </source>
</evidence>
<evidence type="ECO:0000256" key="1">
    <source>
        <dbReference type="ARBA" id="ARBA00022729"/>
    </source>
</evidence>
<keyword evidence="5" id="KW-1185">Reference proteome</keyword>
<keyword evidence="2" id="KW-0186">Copper</keyword>
<dbReference type="InterPro" id="IPR014755">
    <property type="entry name" value="Cu-Rt/internalin_Ig-like"/>
</dbReference>
<protein>
    <recommendedName>
        <fullName evidence="3">CopC domain-containing protein</fullName>
    </recommendedName>
</protein>
<feature type="domain" description="CopC" evidence="3">
    <location>
        <begin position="27"/>
        <end position="118"/>
    </location>
</feature>
<organism evidence="4 5">
    <name type="scientific">Kangiella spongicola</name>
    <dbReference type="NCBI Taxonomy" id="796379"/>
    <lineage>
        <taxon>Bacteria</taxon>
        <taxon>Pseudomonadati</taxon>
        <taxon>Pseudomonadota</taxon>
        <taxon>Gammaproteobacteria</taxon>
        <taxon>Kangiellales</taxon>
        <taxon>Kangiellaceae</taxon>
        <taxon>Kangiella</taxon>
    </lineage>
</organism>
<dbReference type="AlphaFoldDB" id="A0A318D9B9"/>
<dbReference type="GO" id="GO:0005507">
    <property type="term" value="F:copper ion binding"/>
    <property type="evidence" value="ECO:0007669"/>
    <property type="project" value="InterPro"/>
</dbReference>
<evidence type="ECO:0000259" key="3">
    <source>
        <dbReference type="Pfam" id="PF04234"/>
    </source>
</evidence>
<dbReference type="Pfam" id="PF04234">
    <property type="entry name" value="CopC"/>
    <property type="match status" value="1"/>
</dbReference>
<evidence type="ECO:0000313" key="4">
    <source>
        <dbReference type="EMBL" id="PXF62759.1"/>
    </source>
</evidence>